<dbReference type="Gene3D" id="4.10.810.10">
    <property type="entry name" value="Virus Scaffolding Protein, Chain A"/>
    <property type="match status" value="1"/>
</dbReference>
<dbReference type="KEGG" id="bmet:BMMGA3_06875"/>
<evidence type="ECO:0000313" key="2">
    <source>
        <dbReference type="EMBL" id="AIE59798.1"/>
    </source>
</evidence>
<dbReference type="AlphaFoldDB" id="I3DZR7"/>
<dbReference type="SMART" id="SM00914">
    <property type="entry name" value="IDEAL"/>
    <property type="match status" value="1"/>
</dbReference>
<evidence type="ECO:0000259" key="1">
    <source>
        <dbReference type="SMART" id="SM00914"/>
    </source>
</evidence>
<keyword evidence="3" id="KW-1185">Reference proteome</keyword>
<reference evidence="2 3" key="1">
    <citation type="journal article" date="2015" name="BMC Genomics">
        <title>Transcriptome analysis of thermophilic methylotrophic Bacillus methanolicus MGA3 using RNA-sequencing provides detailed insights into its previously uncharted transcriptional landscape.</title>
        <authorList>
            <person name="Irla M."/>
            <person name="Neshat A."/>
            <person name="Brautaset T."/>
            <person name="Ruckert C."/>
            <person name="Kalinowski J."/>
            <person name="Wendisch V.F."/>
        </authorList>
    </citation>
    <scope>NUCLEOTIDE SEQUENCE [LARGE SCALE GENOMIC DNA]</scope>
    <source>
        <strain evidence="3">MGA3 / ATCC 53907</strain>
    </source>
</reference>
<dbReference type="HOGENOM" id="CLU_160492_0_0_9"/>
<dbReference type="OrthoDB" id="2427704at2"/>
<dbReference type="Proteomes" id="UP000027602">
    <property type="component" value="Chromosome"/>
</dbReference>
<evidence type="ECO:0000313" key="3">
    <source>
        <dbReference type="Proteomes" id="UP000027602"/>
    </source>
</evidence>
<protein>
    <recommendedName>
        <fullName evidence="1">IDEAL domain-containing protein</fullName>
    </recommendedName>
</protein>
<accession>I3DZR7</accession>
<gene>
    <name evidence="2" type="ORF">BMMGA3_06875</name>
</gene>
<sequence length="118" mass="13326">MLMPGNNRLESGDWVKGKTRNGELIRGYIESVDFLQGIAKVHVIESDNNKSIGKTVGVLINWIEKLPVSTEINEEQILQLIDLALLTKDEQWFNALSSKLDSLRKVSKTNAKKIMMTQ</sequence>
<feature type="domain" description="IDEAL" evidence="1">
    <location>
        <begin position="65"/>
        <end position="100"/>
    </location>
</feature>
<dbReference type="InterPro" id="IPR027393">
    <property type="entry name" value="Virus_scaffolding_prot_C"/>
</dbReference>
<dbReference type="eggNOG" id="ENOG50334S8">
    <property type="taxonomic scope" value="Bacteria"/>
</dbReference>
<proteinExistence type="predicted"/>
<organism evidence="2 3">
    <name type="scientific">Bacillus methanolicus (strain MGA3 / ATCC 53907)</name>
    <dbReference type="NCBI Taxonomy" id="796606"/>
    <lineage>
        <taxon>Bacteria</taxon>
        <taxon>Bacillati</taxon>
        <taxon>Bacillota</taxon>
        <taxon>Bacilli</taxon>
        <taxon>Bacillales</taxon>
        <taxon>Bacillaceae</taxon>
        <taxon>Bacillus</taxon>
    </lineage>
</organism>
<dbReference type="InterPro" id="IPR014957">
    <property type="entry name" value="IDEAL_dom"/>
</dbReference>
<dbReference type="RefSeq" id="WP_003349287.1">
    <property type="nucleotide sequence ID" value="NZ_ADWW01000004.1"/>
</dbReference>
<dbReference type="Pfam" id="PF08858">
    <property type="entry name" value="IDEAL"/>
    <property type="match status" value="1"/>
</dbReference>
<name>I3DZR7_BACMM</name>
<dbReference type="STRING" id="796606.BMMGA3_06875"/>
<dbReference type="EMBL" id="CP007739">
    <property type="protein sequence ID" value="AIE59798.1"/>
    <property type="molecule type" value="Genomic_DNA"/>
</dbReference>